<accession>A0ABP9L549</accession>
<evidence type="ECO:0000313" key="1">
    <source>
        <dbReference type="EMBL" id="GAA5070574.1"/>
    </source>
</evidence>
<organism evidence="1 2">
    <name type="scientific">Streptomyces similanensis</name>
    <dbReference type="NCBI Taxonomy" id="1274988"/>
    <lineage>
        <taxon>Bacteria</taxon>
        <taxon>Bacillati</taxon>
        <taxon>Actinomycetota</taxon>
        <taxon>Actinomycetes</taxon>
        <taxon>Kitasatosporales</taxon>
        <taxon>Streptomycetaceae</taxon>
        <taxon>Streptomyces</taxon>
    </lineage>
</organism>
<dbReference type="RefSeq" id="WP_345670826.1">
    <property type="nucleotide sequence ID" value="NZ_BAABKC010000087.1"/>
</dbReference>
<reference evidence="2" key="1">
    <citation type="journal article" date="2019" name="Int. J. Syst. Evol. Microbiol.">
        <title>The Global Catalogue of Microorganisms (GCM) 10K type strain sequencing project: providing services to taxonomists for standard genome sequencing and annotation.</title>
        <authorList>
            <consortium name="The Broad Institute Genomics Platform"/>
            <consortium name="The Broad Institute Genome Sequencing Center for Infectious Disease"/>
            <person name="Wu L."/>
            <person name="Ma J."/>
        </authorList>
    </citation>
    <scope>NUCLEOTIDE SEQUENCE [LARGE SCALE GENOMIC DNA]</scope>
    <source>
        <strain evidence="2">JCM 18410</strain>
    </source>
</reference>
<gene>
    <name evidence="1" type="ORF">GCM10023336_55830</name>
</gene>
<proteinExistence type="predicted"/>
<evidence type="ECO:0000313" key="2">
    <source>
        <dbReference type="Proteomes" id="UP001500124"/>
    </source>
</evidence>
<dbReference type="EMBL" id="BAABKC010000087">
    <property type="protein sequence ID" value="GAA5070574.1"/>
    <property type="molecule type" value="Genomic_DNA"/>
</dbReference>
<sequence>MSAQLTPSDKAAIEDVLTRWNATNDSDDDTSDEEHEIAVDMAELLWQLHGSLPVSG</sequence>
<comment type="caution">
    <text evidence="1">The sequence shown here is derived from an EMBL/GenBank/DDBJ whole genome shotgun (WGS) entry which is preliminary data.</text>
</comment>
<keyword evidence="2" id="KW-1185">Reference proteome</keyword>
<name>A0ABP9L549_9ACTN</name>
<protein>
    <submittedName>
        <fullName evidence="1">Uncharacterized protein</fullName>
    </submittedName>
</protein>
<dbReference type="Proteomes" id="UP001500124">
    <property type="component" value="Unassembled WGS sequence"/>
</dbReference>